<dbReference type="OrthoDB" id="548474at2759"/>
<name>A0A427XTN3_9TREE</name>
<evidence type="ECO:0000313" key="2">
    <source>
        <dbReference type="EMBL" id="RSH82286.1"/>
    </source>
</evidence>
<reference evidence="2 3" key="1">
    <citation type="submission" date="2018-11" db="EMBL/GenBank/DDBJ databases">
        <title>Genome sequence of Saitozyma podzolica DSM 27192.</title>
        <authorList>
            <person name="Aliyu H."/>
            <person name="Gorte O."/>
            <person name="Ochsenreither K."/>
        </authorList>
    </citation>
    <scope>NUCLEOTIDE SEQUENCE [LARGE SCALE GENOMIC DNA]</scope>
    <source>
        <strain evidence="2 3">DSM 27192</strain>
    </source>
</reference>
<gene>
    <name evidence="2" type="ORF">EHS25_005996</name>
</gene>
<dbReference type="Proteomes" id="UP000279259">
    <property type="component" value="Unassembled WGS sequence"/>
</dbReference>
<feature type="compositionally biased region" description="Acidic residues" evidence="1">
    <location>
        <begin position="172"/>
        <end position="181"/>
    </location>
</feature>
<organism evidence="2 3">
    <name type="scientific">Saitozyma podzolica</name>
    <dbReference type="NCBI Taxonomy" id="1890683"/>
    <lineage>
        <taxon>Eukaryota</taxon>
        <taxon>Fungi</taxon>
        <taxon>Dikarya</taxon>
        <taxon>Basidiomycota</taxon>
        <taxon>Agaricomycotina</taxon>
        <taxon>Tremellomycetes</taxon>
        <taxon>Tremellales</taxon>
        <taxon>Trimorphomycetaceae</taxon>
        <taxon>Saitozyma</taxon>
    </lineage>
</organism>
<sequence>MPATIGFIPRHAQPFTLEQAMLLEIEVLIAEVSRLENSLRHLRNTQDELKGFLEAEPDGDEGGELVQAMNENEETIGNADPGTDALPFRASQTERIALIKVALMNKIGEGGMRHYGLDSSLDEGKPAVGPGTAAPADSTNPADAAHPDVTPQSAGGAAPTSRAQAGANEAREPDEADGLYL</sequence>
<dbReference type="EMBL" id="RSCD01000027">
    <property type="protein sequence ID" value="RSH82286.1"/>
    <property type="molecule type" value="Genomic_DNA"/>
</dbReference>
<evidence type="ECO:0000256" key="1">
    <source>
        <dbReference type="SAM" id="MobiDB-lite"/>
    </source>
</evidence>
<protein>
    <submittedName>
        <fullName evidence="2">Uncharacterized protein</fullName>
    </submittedName>
</protein>
<proteinExistence type="predicted"/>
<accession>A0A427XTN3</accession>
<comment type="caution">
    <text evidence="2">The sequence shown here is derived from an EMBL/GenBank/DDBJ whole genome shotgun (WGS) entry which is preliminary data.</text>
</comment>
<feature type="region of interest" description="Disordered" evidence="1">
    <location>
        <begin position="117"/>
        <end position="181"/>
    </location>
</feature>
<evidence type="ECO:0000313" key="3">
    <source>
        <dbReference type="Proteomes" id="UP000279259"/>
    </source>
</evidence>
<dbReference type="STRING" id="1890683.A0A427XTN3"/>
<dbReference type="AlphaFoldDB" id="A0A427XTN3"/>
<keyword evidence="3" id="KW-1185">Reference proteome</keyword>